<keyword evidence="1" id="KW-1133">Transmembrane helix</keyword>
<dbReference type="EMBL" id="MU005579">
    <property type="protein sequence ID" value="KAF2685081.1"/>
    <property type="molecule type" value="Genomic_DNA"/>
</dbReference>
<keyword evidence="1" id="KW-0472">Membrane</keyword>
<keyword evidence="1" id="KW-0812">Transmembrane</keyword>
<dbReference type="Proteomes" id="UP000799291">
    <property type="component" value="Unassembled WGS sequence"/>
</dbReference>
<feature type="transmembrane region" description="Helical" evidence="1">
    <location>
        <begin position="71"/>
        <end position="95"/>
    </location>
</feature>
<evidence type="ECO:0000313" key="3">
    <source>
        <dbReference type="Proteomes" id="UP000799291"/>
    </source>
</evidence>
<evidence type="ECO:0000313" key="2">
    <source>
        <dbReference type="EMBL" id="KAF2685081.1"/>
    </source>
</evidence>
<reference evidence="2" key="1">
    <citation type="journal article" date="2020" name="Stud. Mycol.">
        <title>101 Dothideomycetes genomes: a test case for predicting lifestyles and emergence of pathogens.</title>
        <authorList>
            <person name="Haridas S."/>
            <person name="Albert R."/>
            <person name="Binder M."/>
            <person name="Bloem J."/>
            <person name="Labutti K."/>
            <person name="Salamov A."/>
            <person name="Andreopoulos B."/>
            <person name="Baker S."/>
            <person name="Barry K."/>
            <person name="Bills G."/>
            <person name="Bluhm B."/>
            <person name="Cannon C."/>
            <person name="Castanera R."/>
            <person name="Culley D."/>
            <person name="Daum C."/>
            <person name="Ezra D."/>
            <person name="Gonzalez J."/>
            <person name="Henrissat B."/>
            <person name="Kuo A."/>
            <person name="Liang C."/>
            <person name="Lipzen A."/>
            <person name="Lutzoni F."/>
            <person name="Magnuson J."/>
            <person name="Mondo S."/>
            <person name="Nolan M."/>
            <person name="Ohm R."/>
            <person name="Pangilinan J."/>
            <person name="Park H.-J."/>
            <person name="Ramirez L."/>
            <person name="Alfaro M."/>
            <person name="Sun H."/>
            <person name="Tritt A."/>
            <person name="Yoshinaga Y."/>
            <person name="Zwiers L.-H."/>
            <person name="Turgeon B."/>
            <person name="Goodwin S."/>
            <person name="Spatafora J."/>
            <person name="Crous P."/>
            <person name="Grigoriev I."/>
        </authorList>
    </citation>
    <scope>NUCLEOTIDE SEQUENCE</scope>
    <source>
        <strain evidence="2">CBS 122367</strain>
    </source>
</reference>
<dbReference type="AlphaFoldDB" id="A0A6G1J4E6"/>
<proteinExistence type="predicted"/>
<gene>
    <name evidence="2" type="ORF">K458DRAFT_20079</name>
</gene>
<keyword evidence="3" id="KW-1185">Reference proteome</keyword>
<protein>
    <submittedName>
        <fullName evidence="2">Uncharacterized protein</fullName>
    </submittedName>
</protein>
<evidence type="ECO:0000256" key="1">
    <source>
        <dbReference type="SAM" id="Phobius"/>
    </source>
</evidence>
<name>A0A6G1J4E6_9PLEO</name>
<organism evidence="2 3">
    <name type="scientific">Lentithecium fluviatile CBS 122367</name>
    <dbReference type="NCBI Taxonomy" id="1168545"/>
    <lineage>
        <taxon>Eukaryota</taxon>
        <taxon>Fungi</taxon>
        <taxon>Dikarya</taxon>
        <taxon>Ascomycota</taxon>
        <taxon>Pezizomycotina</taxon>
        <taxon>Dothideomycetes</taxon>
        <taxon>Pleosporomycetidae</taxon>
        <taxon>Pleosporales</taxon>
        <taxon>Massarineae</taxon>
        <taxon>Lentitheciaceae</taxon>
        <taxon>Lentithecium</taxon>
    </lineage>
</organism>
<accession>A0A6G1J4E6</accession>
<sequence>MSLAFRRSHWPRGSICEQKGMVAWLSSAIVEELGAFGGLGPLALQRLMNWAAGCACKLMHAAMRNCLQRPAIFVATPSFYLLFYLALVIFVLVLYEKCVSQLNVVQK</sequence>